<sequence length="492" mass="55060">MGVGAPRLSPYNKLLSRLFEFLALFSILRKAEGPHVITNHNASSLEATRRRFLRNLCFICDYEKGGDTTTAIAVEDQPDCFKFWVAANATPTDKVIDFLSGVLNSLRGCEMLEGTQRQELEDQLIKDSIMFAASRLKKETKMLSNAAKNCTHYLRNASSGVSVAELAALKDWLPQFKFNSTTDILPLCLAAYRSRSDPQMQTLQFLSREDSAALETTKAFRAVRHFVGRLAEHVRVPKQLIEDGSRLGTLLDSFHVGSIPAPPPAMVPPADGLTNLNSIAKRMLSAGEEGLSGIQHYLARLNEQTRLEDKIRTMYDREGTQPNVHAELQMLEFFHRGERSFVDNDRYIACSKLACLCCKLYFRHHPGRLREPDSHQKAYTNWRPILLHEGEEDPLFIEQRRILSYVSQDIRNLVKDEIVRQRGSGISQPDSVTNITASIDEPFDSSDFEFESLSDYGTDNETTSIAEPSKVSLNSDGDDSESDGDSDGGAAL</sequence>
<evidence type="ECO:0000256" key="1">
    <source>
        <dbReference type="SAM" id="MobiDB-lite"/>
    </source>
</evidence>
<feature type="compositionally biased region" description="Polar residues" evidence="1">
    <location>
        <begin position="455"/>
        <end position="474"/>
    </location>
</feature>
<name>A0A8H4LNZ9_9HYPO</name>
<reference evidence="2 3" key="1">
    <citation type="submission" date="2020-01" db="EMBL/GenBank/DDBJ databases">
        <title>Identification and distribution of gene clusters putatively required for synthesis of sphingolipid metabolism inhibitors in phylogenetically diverse species of the filamentous fungus Fusarium.</title>
        <authorList>
            <person name="Kim H.-S."/>
            <person name="Busman M."/>
            <person name="Brown D.W."/>
            <person name="Divon H."/>
            <person name="Uhlig S."/>
            <person name="Proctor R.H."/>
        </authorList>
    </citation>
    <scope>NUCLEOTIDE SEQUENCE [LARGE SCALE GENOMIC DNA]</scope>
    <source>
        <strain evidence="2 3">NRRL 20459</strain>
    </source>
</reference>
<feature type="compositionally biased region" description="Acidic residues" evidence="1">
    <location>
        <begin position="476"/>
        <end position="486"/>
    </location>
</feature>
<feature type="region of interest" description="Disordered" evidence="1">
    <location>
        <begin position="450"/>
        <end position="492"/>
    </location>
</feature>
<gene>
    <name evidence="2" type="ORF">FALBO_2184</name>
</gene>
<keyword evidence="3" id="KW-1185">Reference proteome</keyword>
<dbReference type="PANTHER" id="PTHR42037:SF1">
    <property type="match status" value="1"/>
</dbReference>
<evidence type="ECO:0000313" key="2">
    <source>
        <dbReference type="EMBL" id="KAF4470904.1"/>
    </source>
</evidence>
<dbReference type="OrthoDB" id="3251507at2759"/>
<organism evidence="2 3">
    <name type="scientific">Fusarium albosuccineum</name>
    <dbReference type="NCBI Taxonomy" id="1237068"/>
    <lineage>
        <taxon>Eukaryota</taxon>
        <taxon>Fungi</taxon>
        <taxon>Dikarya</taxon>
        <taxon>Ascomycota</taxon>
        <taxon>Pezizomycotina</taxon>
        <taxon>Sordariomycetes</taxon>
        <taxon>Hypocreomycetidae</taxon>
        <taxon>Hypocreales</taxon>
        <taxon>Nectriaceae</taxon>
        <taxon>Fusarium</taxon>
        <taxon>Fusarium decemcellulare species complex</taxon>
    </lineage>
</organism>
<protein>
    <submittedName>
        <fullName evidence="2">Uncharacterized protein</fullName>
    </submittedName>
</protein>
<dbReference type="InterPro" id="IPR027796">
    <property type="entry name" value="OTT_1508_deam-like"/>
</dbReference>
<dbReference type="AlphaFoldDB" id="A0A8H4LNZ9"/>
<dbReference type="PANTHER" id="PTHR42037">
    <property type="match status" value="1"/>
</dbReference>
<dbReference type="Pfam" id="PF14441">
    <property type="entry name" value="OTT_1508_deam"/>
    <property type="match status" value="1"/>
</dbReference>
<dbReference type="Proteomes" id="UP000554235">
    <property type="component" value="Unassembled WGS sequence"/>
</dbReference>
<dbReference type="EMBL" id="JAADYS010000274">
    <property type="protein sequence ID" value="KAF4470904.1"/>
    <property type="molecule type" value="Genomic_DNA"/>
</dbReference>
<accession>A0A8H4LNZ9</accession>
<comment type="caution">
    <text evidence="2">The sequence shown here is derived from an EMBL/GenBank/DDBJ whole genome shotgun (WGS) entry which is preliminary data.</text>
</comment>
<proteinExistence type="predicted"/>
<evidence type="ECO:0000313" key="3">
    <source>
        <dbReference type="Proteomes" id="UP000554235"/>
    </source>
</evidence>